<name>A0ABN8E7U3_9VIBR</name>
<evidence type="ECO:0000313" key="2">
    <source>
        <dbReference type="Proteomes" id="UP000838748"/>
    </source>
</evidence>
<organism evidence="1 2">
    <name type="scientific">Vibrio marisflavi CECT 7928</name>
    <dbReference type="NCBI Taxonomy" id="634439"/>
    <lineage>
        <taxon>Bacteria</taxon>
        <taxon>Pseudomonadati</taxon>
        <taxon>Pseudomonadota</taxon>
        <taxon>Gammaproteobacteria</taxon>
        <taxon>Vibrionales</taxon>
        <taxon>Vibrionaceae</taxon>
        <taxon>Vibrio</taxon>
    </lineage>
</organism>
<accession>A0ABN8E7U3</accession>
<evidence type="ECO:0000313" key="1">
    <source>
        <dbReference type="EMBL" id="CAH0539601.1"/>
    </source>
</evidence>
<sequence length="81" mass="9213">MPILEDIEEWKQQIDWGLKEKPLGGDIVRHNIAIPIGTNSPDDMNSTQSALKAYFEDKGYLIEIKDEEPEKFSIVISKKPA</sequence>
<comment type="caution">
    <text evidence="1">The sequence shown here is derived from an EMBL/GenBank/DDBJ whole genome shotgun (WGS) entry which is preliminary data.</text>
</comment>
<protein>
    <submittedName>
        <fullName evidence="1">Uncharacterized protein</fullName>
    </submittedName>
</protein>
<gene>
    <name evidence="1" type="ORF">VMF7928_02276</name>
</gene>
<keyword evidence="2" id="KW-1185">Reference proteome</keyword>
<dbReference type="EMBL" id="CAKLDM010000002">
    <property type="protein sequence ID" value="CAH0539601.1"/>
    <property type="molecule type" value="Genomic_DNA"/>
</dbReference>
<reference evidence="1" key="1">
    <citation type="submission" date="2021-11" db="EMBL/GenBank/DDBJ databases">
        <authorList>
            <person name="Rodrigo-Torres L."/>
            <person name="Arahal R. D."/>
            <person name="Lucena T."/>
        </authorList>
    </citation>
    <scope>NUCLEOTIDE SEQUENCE</scope>
    <source>
        <strain evidence="1">CECT 7928</strain>
    </source>
</reference>
<dbReference type="Proteomes" id="UP000838748">
    <property type="component" value="Unassembled WGS sequence"/>
</dbReference>
<dbReference type="RefSeq" id="WP_237361578.1">
    <property type="nucleotide sequence ID" value="NZ_CAKLDM010000002.1"/>
</dbReference>
<proteinExistence type="predicted"/>